<comment type="similarity">
    <text evidence="1 4">Belongs to the DapA family.</text>
</comment>
<dbReference type="Gene3D" id="3.20.20.70">
    <property type="entry name" value="Aldolase class I"/>
    <property type="match status" value="1"/>
</dbReference>
<evidence type="ECO:0000313" key="6">
    <source>
        <dbReference type="Proteomes" id="UP001440984"/>
    </source>
</evidence>
<evidence type="ECO:0000313" key="5">
    <source>
        <dbReference type="EMBL" id="MEQ0565616.1"/>
    </source>
</evidence>
<dbReference type="EC" id="4.2.1.41" evidence="5"/>
<dbReference type="PANTHER" id="PTHR12128">
    <property type="entry name" value="DIHYDRODIPICOLINATE SYNTHASE"/>
    <property type="match status" value="1"/>
</dbReference>
<dbReference type="PANTHER" id="PTHR12128:SF66">
    <property type="entry name" value="4-HYDROXY-2-OXOGLUTARATE ALDOLASE, MITOCHONDRIAL"/>
    <property type="match status" value="1"/>
</dbReference>
<organism evidence="5 6">
    <name type="scientific">Amycolatopsis melonis</name>
    <dbReference type="NCBI Taxonomy" id="3156488"/>
    <lineage>
        <taxon>Bacteria</taxon>
        <taxon>Bacillati</taxon>
        <taxon>Actinomycetota</taxon>
        <taxon>Actinomycetes</taxon>
        <taxon>Pseudonocardiales</taxon>
        <taxon>Pseudonocardiaceae</taxon>
        <taxon>Amycolatopsis</taxon>
    </lineage>
</organism>
<dbReference type="PRINTS" id="PR00146">
    <property type="entry name" value="DHPICSNTHASE"/>
</dbReference>
<protein>
    <submittedName>
        <fullName evidence="5">Dihydrodipicolinate synthase family protein</fullName>
        <ecNumber evidence="5">4.1.3.3</ecNumber>
        <ecNumber evidence="5">4.2.1.41</ecNumber>
        <ecNumber evidence="5">4.3.3.7</ecNumber>
    </submittedName>
</protein>
<gene>
    <name evidence="5" type="ORF">ABJI51_41610</name>
</gene>
<reference evidence="5 6" key="1">
    <citation type="submission" date="2024-05" db="EMBL/GenBank/DDBJ databases">
        <authorList>
            <person name="Zhao H."/>
            <person name="Xu Y."/>
            <person name="Lin S."/>
            <person name="Spain J.C."/>
            <person name="Zhou N.-Y."/>
        </authorList>
    </citation>
    <scope>NUCLEOTIDE SEQUENCE [LARGE SCALE GENOMIC DNA]</scope>
    <source>
        <strain evidence="5 6">NEAU-NG30</strain>
    </source>
</reference>
<dbReference type="EC" id="4.3.3.7" evidence="5"/>
<dbReference type="Proteomes" id="UP001440984">
    <property type="component" value="Unassembled WGS sequence"/>
</dbReference>
<dbReference type="CDD" id="cd00408">
    <property type="entry name" value="DHDPS-like"/>
    <property type="match status" value="1"/>
</dbReference>
<dbReference type="PROSITE" id="PS00665">
    <property type="entry name" value="DHDPS_1"/>
    <property type="match status" value="1"/>
</dbReference>
<evidence type="ECO:0000256" key="1">
    <source>
        <dbReference type="ARBA" id="ARBA00007592"/>
    </source>
</evidence>
<dbReference type="RefSeq" id="WP_348956712.1">
    <property type="nucleotide sequence ID" value="NZ_JBDZYD010000021.1"/>
</dbReference>
<dbReference type="GO" id="GO:0008747">
    <property type="term" value="F:N-acetylneuraminate lyase activity"/>
    <property type="evidence" value="ECO:0007669"/>
    <property type="project" value="UniProtKB-EC"/>
</dbReference>
<dbReference type="SUPFAM" id="SSF51569">
    <property type="entry name" value="Aldolase"/>
    <property type="match status" value="1"/>
</dbReference>
<dbReference type="EC" id="4.1.3.3" evidence="5"/>
<evidence type="ECO:0000256" key="2">
    <source>
        <dbReference type="ARBA" id="ARBA00023239"/>
    </source>
</evidence>
<dbReference type="PIRSF" id="PIRSF001365">
    <property type="entry name" value="DHDPS"/>
    <property type="match status" value="1"/>
</dbReference>
<keyword evidence="6" id="KW-1185">Reference proteome</keyword>
<keyword evidence="3" id="KW-0704">Schiff base</keyword>
<keyword evidence="2 4" id="KW-0456">Lyase</keyword>
<evidence type="ECO:0000256" key="4">
    <source>
        <dbReference type="PIRNR" id="PIRNR001365"/>
    </source>
</evidence>
<dbReference type="InterPro" id="IPR002220">
    <property type="entry name" value="DapA-like"/>
</dbReference>
<dbReference type="GO" id="GO:0008840">
    <property type="term" value="F:4-hydroxy-tetrahydrodipicolinate synthase activity"/>
    <property type="evidence" value="ECO:0007669"/>
    <property type="project" value="UniProtKB-EC"/>
</dbReference>
<dbReference type="GO" id="GO:0047448">
    <property type="term" value="F:5-dehydro-4-deoxyglucarate dehydratase activity"/>
    <property type="evidence" value="ECO:0007669"/>
    <property type="project" value="UniProtKB-EC"/>
</dbReference>
<proteinExistence type="inferred from homology"/>
<dbReference type="EMBL" id="JBDZYD010000021">
    <property type="protein sequence ID" value="MEQ0565616.1"/>
    <property type="molecule type" value="Genomic_DNA"/>
</dbReference>
<dbReference type="InterPro" id="IPR013785">
    <property type="entry name" value="Aldolase_TIM"/>
</dbReference>
<dbReference type="SMART" id="SM01130">
    <property type="entry name" value="DHDPS"/>
    <property type="match status" value="1"/>
</dbReference>
<sequence>MPRAEVISATPTLFRDDGALDEAANAALLNRLRDRVDGVFVAGTTGEFPALDRAERRVLATLALEIFGPARTVVHVGAASTRDAVALAADAVAAGATRLAVITPYYLPADAGTVRRHFAAVTAAAGDAEVYGYLFPDRTGVTVTPAEFASIAAATGLSGGKLSGAAAARFPEYLAAFPEGRFWSGADAELAAVARAGGAGVVSGLSSAFPEPFMELAAGEDAQARVDEVRAALGGTIEGIKEALRRQGIGNGLLRMPAPAPDVERIAALGRYART</sequence>
<comment type="caution">
    <text evidence="5">The sequence shown here is derived from an EMBL/GenBank/DDBJ whole genome shotgun (WGS) entry which is preliminary data.</text>
</comment>
<dbReference type="InterPro" id="IPR020624">
    <property type="entry name" value="Schiff_base-form_aldolases_CS"/>
</dbReference>
<evidence type="ECO:0000256" key="3">
    <source>
        <dbReference type="ARBA" id="ARBA00023270"/>
    </source>
</evidence>
<dbReference type="Pfam" id="PF00701">
    <property type="entry name" value="DHDPS"/>
    <property type="match status" value="1"/>
</dbReference>
<name>A0ABV0LTI3_9PSEU</name>
<accession>A0ABV0LTI3</accession>